<keyword evidence="2" id="KW-0343">GTPase activation</keyword>
<dbReference type="SUPFAM" id="SSF47923">
    <property type="entry name" value="Ypt/Rab-GAP domain of gyp1p"/>
    <property type="match status" value="1"/>
</dbReference>
<dbReference type="Gene3D" id="1.10.8.270">
    <property type="entry name" value="putative rabgap domain of human tbc1 domain family member 14 like domains"/>
    <property type="match status" value="1"/>
</dbReference>
<evidence type="ECO:0000256" key="1">
    <source>
        <dbReference type="ARBA" id="ARBA00004496"/>
    </source>
</evidence>
<dbReference type="EMBL" id="SEYY01000666">
    <property type="protein sequence ID" value="KAB7506771.1"/>
    <property type="molecule type" value="Genomic_DNA"/>
</dbReference>
<keyword evidence="7" id="KW-1185">Reference proteome</keyword>
<sequence length="424" mass="48864">MKRDPYTTTLSTLSKVYDVVLYGDYYEEAAPEREEGEEVTQLLQSISGFDDLEPGFEILTKKEDLAVRPVVERLGPLLHEEFKAYLDSEGRITDVRSLKERIFRGGLVPTLRGELWCYLLGVYDWNNTYKEREEKRKLKENEYFIMKQQWKTFSETQERNFSGYRDRKSLIEKDVNRTDRNHPFYEGEINSNLEMLNDILMTYIMYNFDLGYVQGMSDLVAPILYVIQNEAMTFWCFVGYMELVYRNFDLDQSGMKQQLSDLSQILRVIRSRVCFILRSSGFFQSLLLFSLDSCSFQKGIKLSGYSEHVNSLALRIDLDAVLKKAEAIYIQLSNSSCLSNSLRAILNLPLVEQVETTLSPSPDLLTKVGFPGKAERVTAADENKESVLGEVEVAVGTVHHLASEESRQNEEEIQFEKGVSHSFL</sequence>
<dbReference type="PANTHER" id="PTHR22957:SF645">
    <property type="entry name" value="LD27216P"/>
    <property type="match status" value="1"/>
</dbReference>
<evidence type="ECO:0000313" key="6">
    <source>
        <dbReference type="EMBL" id="KAB7506771.1"/>
    </source>
</evidence>
<organism evidence="6 7">
    <name type="scientific">Armadillidium nasatum</name>
    <dbReference type="NCBI Taxonomy" id="96803"/>
    <lineage>
        <taxon>Eukaryota</taxon>
        <taxon>Metazoa</taxon>
        <taxon>Ecdysozoa</taxon>
        <taxon>Arthropoda</taxon>
        <taxon>Crustacea</taxon>
        <taxon>Multicrustacea</taxon>
        <taxon>Malacostraca</taxon>
        <taxon>Eumalacostraca</taxon>
        <taxon>Peracarida</taxon>
        <taxon>Isopoda</taxon>
        <taxon>Oniscidea</taxon>
        <taxon>Crinocheta</taxon>
        <taxon>Armadillidiidae</taxon>
        <taxon>Armadillidium</taxon>
    </lineage>
</organism>
<feature type="domain" description="Rab-GAP TBC" evidence="5">
    <location>
        <begin position="106"/>
        <end position="332"/>
    </location>
</feature>
<dbReference type="OrthoDB" id="10264062at2759"/>
<reference evidence="6 7" key="1">
    <citation type="journal article" date="2019" name="PLoS Biol.">
        <title>Sex chromosomes control vertical transmission of feminizing Wolbachia symbionts in an isopod.</title>
        <authorList>
            <person name="Becking T."/>
            <person name="Chebbi M.A."/>
            <person name="Giraud I."/>
            <person name="Moumen B."/>
            <person name="Laverre T."/>
            <person name="Caubet Y."/>
            <person name="Peccoud J."/>
            <person name="Gilbert C."/>
            <person name="Cordaux R."/>
        </authorList>
    </citation>
    <scope>NUCLEOTIDE SEQUENCE [LARGE SCALE GENOMIC DNA]</scope>
    <source>
        <strain evidence="6">ANa2</strain>
        <tissue evidence="6">Whole body excluding digestive tract and cuticle</tissue>
    </source>
</reference>
<dbReference type="FunFam" id="1.10.8.270:FF:000005">
    <property type="entry name" value="TBC1 domain family member 15"/>
    <property type="match status" value="1"/>
</dbReference>
<gene>
    <name evidence="6" type="ORF">Anas_00807</name>
</gene>
<comment type="subcellular location">
    <subcellularLocation>
        <location evidence="1">Cytoplasm</location>
    </subcellularLocation>
</comment>
<dbReference type="SMART" id="SM00164">
    <property type="entry name" value="TBC"/>
    <property type="match status" value="1"/>
</dbReference>
<dbReference type="GO" id="GO:0005737">
    <property type="term" value="C:cytoplasm"/>
    <property type="evidence" value="ECO:0007669"/>
    <property type="project" value="UniProtKB-SubCell"/>
</dbReference>
<dbReference type="AlphaFoldDB" id="A0A5N5TKU4"/>
<evidence type="ECO:0000313" key="7">
    <source>
        <dbReference type="Proteomes" id="UP000326759"/>
    </source>
</evidence>
<dbReference type="GO" id="GO:0005096">
    <property type="term" value="F:GTPase activator activity"/>
    <property type="evidence" value="ECO:0007669"/>
    <property type="project" value="UniProtKB-KW"/>
</dbReference>
<keyword evidence="3" id="KW-0963">Cytoplasm</keyword>
<proteinExistence type="predicted"/>
<keyword evidence="4" id="KW-0597">Phosphoprotein</keyword>
<dbReference type="Proteomes" id="UP000326759">
    <property type="component" value="Unassembled WGS sequence"/>
</dbReference>
<evidence type="ECO:0000259" key="5">
    <source>
        <dbReference type="PROSITE" id="PS50086"/>
    </source>
</evidence>
<dbReference type="Pfam" id="PF00566">
    <property type="entry name" value="RabGAP-TBC"/>
    <property type="match status" value="1"/>
</dbReference>
<dbReference type="PROSITE" id="PS50086">
    <property type="entry name" value="TBC_RABGAP"/>
    <property type="match status" value="1"/>
</dbReference>
<comment type="caution">
    <text evidence="6">The sequence shown here is derived from an EMBL/GenBank/DDBJ whole genome shotgun (WGS) entry which is preliminary data.</text>
</comment>
<name>A0A5N5TKU4_9CRUS</name>
<accession>A0A5N5TKU4</accession>
<protein>
    <submittedName>
        <fullName evidence="6">TBC1 domain family member 15</fullName>
    </submittedName>
</protein>
<evidence type="ECO:0000256" key="4">
    <source>
        <dbReference type="ARBA" id="ARBA00022553"/>
    </source>
</evidence>
<dbReference type="InterPro" id="IPR035969">
    <property type="entry name" value="Rab-GAP_TBC_sf"/>
</dbReference>
<evidence type="ECO:0000256" key="3">
    <source>
        <dbReference type="ARBA" id="ARBA00022490"/>
    </source>
</evidence>
<evidence type="ECO:0000256" key="2">
    <source>
        <dbReference type="ARBA" id="ARBA00022468"/>
    </source>
</evidence>
<dbReference type="PANTHER" id="PTHR22957">
    <property type="entry name" value="TBC1 DOMAIN FAMILY MEMBER GTPASE-ACTIVATING PROTEIN"/>
    <property type="match status" value="1"/>
</dbReference>
<dbReference type="InterPro" id="IPR000195">
    <property type="entry name" value="Rab-GAP-TBC_dom"/>
</dbReference>